<dbReference type="GO" id="GO:0003700">
    <property type="term" value="F:DNA-binding transcription factor activity"/>
    <property type="evidence" value="ECO:0007669"/>
    <property type="project" value="InterPro"/>
</dbReference>
<keyword evidence="1" id="KW-0805">Transcription regulation</keyword>
<evidence type="ECO:0000256" key="2">
    <source>
        <dbReference type="ARBA" id="ARBA00023125"/>
    </source>
</evidence>
<reference evidence="5 6" key="1">
    <citation type="submission" date="2016-01" db="EMBL/GenBank/DDBJ databases">
        <title>Janibacter melonis strain CD11_4 genome sequencing and assembly.</title>
        <authorList>
            <person name="Nair G.R."/>
            <person name="Kaur G."/>
            <person name="Chander A.M."/>
            <person name="Mayilraj S."/>
        </authorList>
    </citation>
    <scope>NUCLEOTIDE SEQUENCE [LARGE SCALE GENOMIC DNA]</scope>
    <source>
        <strain evidence="5 6">CD11-4</strain>
    </source>
</reference>
<name>A0A176QCK8_9MICO</name>
<keyword evidence="2" id="KW-0238">DNA-binding</keyword>
<dbReference type="Pfam" id="PF01047">
    <property type="entry name" value="MarR"/>
    <property type="match status" value="1"/>
</dbReference>
<evidence type="ECO:0000313" key="6">
    <source>
        <dbReference type="Proteomes" id="UP000076976"/>
    </source>
</evidence>
<dbReference type="SMART" id="SM00347">
    <property type="entry name" value="HTH_MARR"/>
    <property type="match status" value="1"/>
</dbReference>
<keyword evidence="3" id="KW-0804">Transcription</keyword>
<comment type="caution">
    <text evidence="5">The sequence shown here is derived from an EMBL/GenBank/DDBJ whole genome shotgun (WGS) entry which is preliminary data.</text>
</comment>
<keyword evidence="6" id="KW-1185">Reference proteome</keyword>
<dbReference type="InterPro" id="IPR036388">
    <property type="entry name" value="WH-like_DNA-bd_sf"/>
</dbReference>
<dbReference type="STRING" id="262209.AWH69_04970"/>
<evidence type="ECO:0000313" key="5">
    <source>
        <dbReference type="EMBL" id="OAB87441.1"/>
    </source>
</evidence>
<feature type="domain" description="HTH marR-type" evidence="4">
    <location>
        <begin position="22"/>
        <end position="158"/>
    </location>
</feature>
<dbReference type="PROSITE" id="PS01117">
    <property type="entry name" value="HTH_MARR_1"/>
    <property type="match status" value="1"/>
</dbReference>
<dbReference type="PANTHER" id="PTHR33164">
    <property type="entry name" value="TRANSCRIPTIONAL REGULATOR, MARR FAMILY"/>
    <property type="match status" value="1"/>
</dbReference>
<dbReference type="InterPro" id="IPR023187">
    <property type="entry name" value="Tscrpt_reg_MarR-type_CS"/>
</dbReference>
<dbReference type="GeneID" id="59163171"/>
<dbReference type="GO" id="GO:0003677">
    <property type="term" value="F:DNA binding"/>
    <property type="evidence" value="ECO:0007669"/>
    <property type="project" value="UniProtKB-KW"/>
</dbReference>
<dbReference type="Gene3D" id="1.10.10.10">
    <property type="entry name" value="Winged helix-like DNA-binding domain superfamily/Winged helix DNA-binding domain"/>
    <property type="match status" value="1"/>
</dbReference>
<dbReference type="PRINTS" id="PR00598">
    <property type="entry name" value="HTHMARR"/>
</dbReference>
<dbReference type="InterPro" id="IPR036390">
    <property type="entry name" value="WH_DNA-bd_sf"/>
</dbReference>
<dbReference type="EMBL" id="LQZG01000002">
    <property type="protein sequence ID" value="OAB87441.1"/>
    <property type="molecule type" value="Genomic_DNA"/>
</dbReference>
<dbReference type="PROSITE" id="PS50995">
    <property type="entry name" value="HTH_MARR_2"/>
    <property type="match status" value="1"/>
</dbReference>
<dbReference type="Proteomes" id="UP000076976">
    <property type="component" value="Unassembled WGS sequence"/>
</dbReference>
<dbReference type="RefSeq" id="WP_068272677.1">
    <property type="nucleotide sequence ID" value="NZ_CAJFZZ010000023.1"/>
</dbReference>
<evidence type="ECO:0000259" key="4">
    <source>
        <dbReference type="PROSITE" id="PS50995"/>
    </source>
</evidence>
<organism evidence="5 6">
    <name type="scientific">Janibacter melonis</name>
    <dbReference type="NCBI Taxonomy" id="262209"/>
    <lineage>
        <taxon>Bacteria</taxon>
        <taxon>Bacillati</taxon>
        <taxon>Actinomycetota</taxon>
        <taxon>Actinomycetes</taxon>
        <taxon>Micrococcales</taxon>
        <taxon>Intrasporangiaceae</taxon>
        <taxon>Janibacter</taxon>
    </lineage>
</organism>
<dbReference type="InterPro" id="IPR000835">
    <property type="entry name" value="HTH_MarR-typ"/>
</dbReference>
<dbReference type="SUPFAM" id="SSF46785">
    <property type="entry name" value="Winged helix' DNA-binding domain"/>
    <property type="match status" value="1"/>
</dbReference>
<proteinExistence type="predicted"/>
<sequence>MLSFDPIDAARTQWVERGWVEAADGMAAVTSVIRAHAILMRRVDAALQGSGVTFARYEVLMLLGFTRHDALPMRAISSRLQVHQSSVTNAVDRLEAAGLVARSPHPQDRRTVLVGITPEGARVARECTRRLNDEVFGALGLSEQDTTTLVEVLARMRAGAGDFELG</sequence>
<dbReference type="AlphaFoldDB" id="A0A176QCK8"/>
<evidence type="ECO:0000256" key="3">
    <source>
        <dbReference type="ARBA" id="ARBA00023163"/>
    </source>
</evidence>
<dbReference type="GO" id="GO:0006950">
    <property type="term" value="P:response to stress"/>
    <property type="evidence" value="ECO:0007669"/>
    <property type="project" value="TreeGrafter"/>
</dbReference>
<dbReference type="OrthoDB" id="5125216at2"/>
<protein>
    <submittedName>
        <fullName evidence="5">MarR family transcriptional regulator</fullName>
    </submittedName>
</protein>
<evidence type="ECO:0000256" key="1">
    <source>
        <dbReference type="ARBA" id="ARBA00023015"/>
    </source>
</evidence>
<gene>
    <name evidence="5" type="ORF">AWH69_04970</name>
</gene>
<dbReference type="InterPro" id="IPR039422">
    <property type="entry name" value="MarR/SlyA-like"/>
</dbReference>
<accession>A0A176QCK8</accession>
<dbReference type="PANTHER" id="PTHR33164:SF101">
    <property type="entry name" value="TRANSCRIPTIONAL REPRESSOR MPRA"/>
    <property type="match status" value="1"/>
</dbReference>